<name>A0ABW5AXG9_9FLAO</name>
<evidence type="ECO:0000256" key="3">
    <source>
        <dbReference type="ARBA" id="ARBA00022737"/>
    </source>
</evidence>
<comment type="similarity">
    <text evidence="1">Belongs to the beta/gamma-crystallin family.</text>
</comment>
<dbReference type="Gene3D" id="2.60.20.10">
    <property type="entry name" value="Crystallins"/>
    <property type="match status" value="3"/>
</dbReference>
<dbReference type="InterPro" id="IPR011024">
    <property type="entry name" value="G_crystallin-like"/>
</dbReference>
<dbReference type="Proteomes" id="UP001597344">
    <property type="component" value="Unassembled WGS sequence"/>
</dbReference>
<evidence type="ECO:0000256" key="1">
    <source>
        <dbReference type="ARBA" id="ARBA00009646"/>
    </source>
</evidence>
<keyword evidence="2 4" id="KW-0732">Signal</keyword>
<dbReference type="PANTHER" id="PTHR33321:SF12">
    <property type="entry name" value="PLANT BASIC SECRETORY PROTEIN (BSP) FAMILY PROTEIN"/>
    <property type="match status" value="1"/>
</dbReference>
<comment type="caution">
    <text evidence="6">The sequence shown here is derived from an EMBL/GenBank/DDBJ whole genome shotgun (WGS) entry which is preliminary data.</text>
</comment>
<gene>
    <name evidence="6" type="ORF">ACFSJT_10080</name>
</gene>
<accession>A0ABW5AXG9</accession>
<dbReference type="InterPro" id="IPR001064">
    <property type="entry name" value="Beta/gamma_crystallin"/>
</dbReference>
<dbReference type="NCBIfam" id="TIGR04183">
    <property type="entry name" value="Por_Secre_tail"/>
    <property type="match status" value="1"/>
</dbReference>
<dbReference type="RefSeq" id="WP_378320132.1">
    <property type="nucleotide sequence ID" value="NZ_JBHUHY010000007.1"/>
</dbReference>
<evidence type="ECO:0000313" key="6">
    <source>
        <dbReference type="EMBL" id="MFD2187137.1"/>
    </source>
</evidence>
<dbReference type="EMBL" id="JBHUHY010000007">
    <property type="protein sequence ID" value="MFD2187137.1"/>
    <property type="molecule type" value="Genomic_DNA"/>
</dbReference>
<proteinExistence type="inferred from homology"/>
<feature type="domain" description="Beta/gamma crystallin 'Greek key'" evidence="5">
    <location>
        <begin position="71"/>
        <end position="111"/>
    </location>
</feature>
<sequence length="637" mass="71094">MKPNQLSFTLLLAIFLFFCSSSLNAQVTVHQHCNFTGWTMQLDAGNFNSNDIRGAGGLPNDASSIKISPGYTVTLFSGDNFTGNSITYSSNDDCLVNESFNDVVSSIRVTSLNVLTLFQHCGYSGWDAQFGVGNFTSDAIRAAGGRPNDASSIKIAEGYQITVYRGDNFTGNSITYAGDDDCFVNEGYNDVISSFKVEKVEAQNVVSLFQHCNYGGWEAKFGIGNFTSGAIWATGGRPNDASSIKIAEGYQITVYRGDNFTGNSITYAGDDDCFVNEGYNDVISSFKIEKNNSDGDWDNFPYPVINLVDQASYHNGSKIFWDAFPNAEEIIKQLILEVCKKIYYNDNDNLLRFNKLNLYLRDEGGIAAKWGSPPEISIKISVRHIENIYNSRGGNLRAVKEDIEGILSHECTHAYQWGPRNAGSYQQGTEFYGYIEGLADYVRISLGRHPDRSPRRGGSWTSGYTTTGFFINWIVNNKDSEFAIKFNHSARTYRTWSWDTACRNIVGETVQSLWNQYQNSLQRSSSSKTINEITAKEAEYDQQLDCDMKINSVHNHITMDSKLYPNPVHSLLHFEVTGTLRSESNTIEIHNLSGMLVKNIVFDGSNQAIDMSDLPSGIYIVTIKNSEHITKKRIVKQ</sequence>
<evidence type="ECO:0000259" key="5">
    <source>
        <dbReference type="PROSITE" id="PS50915"/>
    </source>
</evidence>
<evidence type="ECO:0000256" key="4">
    <source>
        <dbReference type="SAM" id="SignalP"/>
    </source>
</evidence>
<reference evidence="7" key="1">
    <citation type="journal article" date="2019" name="Int. J. Syst. Evol. Microbiol.">
        <title>The Global Catalogue of Microorganisms (GCM) 10K type strain sequencing project: providing services to taxonomists for standard genome sequencing and annotation.</title>
        <authorList>
            <consortium name="The Broad Institute Genomics Platform"/>
            <consortium name="The Broad Institute Genome Sequencing Center for Infectious Disease"/>
            <person name="Wu L."/>
            <person name="Ma J."/>
        </authorList>
    </citation>
    <scope>NUCLEOTIDE SEQUENCE [LARGE SCALE GENOMIC DNA]</scope>
    <source>
        <strain evidence="7">DT92</strain>
    </source>
</reference>
<keyword evidence="3" id="KW-0677">Repeat</keyword>
<dbReference type="PROSITE" id="PS50915">
    <property type="entry name" value="CRYSTALLIN_BETA_GAMMA"/>
    <property type="match status" value="1"/>
</dbReference>
<dbReference type="InterPro" id="IPR026444">
    <property type="entry name" value="Secre_tail"/>
</dbReference>
<dbReference type="InterPro" id="IPR007541">
    <property type="entry name" value="Uncharacterised_BSP"/>
</dbReference>
<keyword evidence="7" id="KW-1185">Reference proteome</keyword>
<feature type="signal peptide" evidence="4">
    <location>
        <begin position="1"/>
        <end position="25"/>
    </location>
</feature>
<feature type="chain" id="PRO_5046754903" evidence="4">
    <location>
        <begin position="26"/>
        <end position="637"/>
    </location>
</feature>
<evidence type="ECO:0000256" key="2">
    <source>
        <dbReference type="ARBA" id="ARBA00022729"/>
    </source>
</evidence>
<dbReference type="PANTHER" id="PTHR33321">
    <property type="match status" value="1"/>
</dbReference>
<dbReference type="SUPFAM" id="SSF49695">
    <property type="entry name" value="gamma-Crystallin-like"/>
    <property type="match status" value="3"/>
</dbReference>
<dbReference type="Pfam" id="PF18962">
    <property type="entry name" value="Por_Secre_tail"/>
    <property type="match status" value="1"/>
</dbReference>
<dbReference type="SMART" id="SM00247">
    <property type="entry name" value="XTALbg"/>
    <property type="match status" value="2"/>
</dbReference>
<protein>
    <submittedName>
        <fullName evidence="6">Basic secretory protein-like protein</fullName>
    </submittedName>
</protein>
<dbReference type="Pfam" id="PF04450">
    <property type="entry name" value="BSP"/>
    <property type="match status" value="1"/>
</dbReference>
<evidence type="ECO:0000313" key="7">
    <source>
        <dbReference type="Proteomes" id="UP001597344"/>
    </source>
</evidence>
<organism evidence="6 7">
    <name type="scientific">Aquimarina celericrescens</name>
    <dbReference type="NCBI Taxonomy" id="1964542"/>
    <lineage>
        <taxon>Bacteria</taxon>
        <taxon>Pseudomonadati</taxon>
        <taxon>Bacteroidota</taxon>
        <taxon>Flavobacteriia</taxon>
        <taxon>Flavobacteriales</taxon>
        <taxon>Flavobacteriaceae</taxon>
        <taxon>Aquimarina</taxon>
    </lineage>
</organism>